<reference evidence="1 2" key="1">
    <citation type="submission" date="2016-10" db="EMBL/GenBank/DDBJ databases">
        <authorList>
            <person name="de Groot N.N."/>
        </authorList>
    </citation>
    <scope>NUCLEOTIDE SEQUENCE [LARGE SCALE GENOMIC DNA]</scope>
    <source>
        <strain evidence="1 2">DSM 25186</strain>
    </source>
</reference>
<organism evidence="1 2">
    <name type="scientific">Catalinimonas alkaloidigena</name>
    <dbReference type="NCBI Taxonomy" id="1075417"/>
    <lineage>
        <taxon>Bacteria</taxon>
        <taxon>Pseudomonadati</taxon>
        <taxon>Bacteroidota</taxon>
        <taxon>Cytophagia</taxon>
        <taxon>Cytophagales</taxon>
        <taxon>Catalimonadaceae</taxon>
        <taxon>Catalinimonas</taxon>
    </lineage>
</organism>
<dbReference type="NCBIfam" id="TIGR02436">
    <property type="entry name" value="four helix bundle protein"/>
    <property type="match status" value="1"/>
</dbReference>
<dbReference type="STRING" id="1075417.SAMN05421823_105132"/>
<dbReference type="PANTHER" id="PTHR38471">
    <property type="entry name" value="FOUR HELIX BUNDLE PROTEIN"/>
    <property type="match status" value="1"/>
</dbReference>
<keyword evidence="2" id="KW-1185">Reference proteome</keyword>
<dbReference type="OrthoDB" id="5515766at2"/>
<name>A0A1G9IX81_9BACT</name>
<sequence length="125" mass="14432">MAKIERFEDLQIWQDAAKVAVEMYQLSEIGRLKNDFGAKDQIRRAASSISNNIAEGFEYDNNGDFIRFLRYAKGSCGELRSQLYVLKEGGLIGNEAYERLYERLIGLSRQLAGFIRYLHQRTKES</sequence>
<protein>
    <submittedName>
        <fullName evidence="1">Four helix bundle protein</fullName>
    </submittedName>
</protein>
<dbReference type="InterPro" id="IPR012657">
    <property type="entry name" value="23S_rRNA-intervening_sequence"/>
</dbReference>
<dbReference type="SUPFAM" id="SSF158446">
    <property type="entry name" value="IVS-encoded protein-like"/>
    <property type="match status" value="1"/>
</dbReference>
<evidence type="ECO:0000313" key="2">
    <source>
        <dbReference type="Proteomes" id="UP000198510"/>
    </source>
</evidence>
<accession>A0A1G9IX81</accession>
<dbReference type="RefSeq" id="WP_089683123.1">
    <property type="nucleotide sequence ID" value="NZ_FNFO01000005.1"/>
</dbReference>
<dbReference type="EMBL" id="FNFO01000005">
    <property type="protein sequence ID" value="SDL29563.1"/>
    <property type="molecule type" value="Genomic_DNA"/>
</dbReference>
<gene>
    <name evidence="1" type="ORF">SAMN05421823_105132</name>
</gene>
<dbReference type="InterPro" id="IPR036583">
    <property type="entry name" value="23S_rRNA_IVS_sf"/>
</dbReference>
<evidence type="ECO:0000313" key="1">
    <source>
        <dbReference type="EMBL" id="SDL29563.1"/>
    </source>
</evidence>
<proteinExistence type="predicted"/>
<dbReference type="Pfam" id="PF05635">
    <property type="entry name" value="23S_rRNA_IVP"/>
    <property type="match status" value="1"/>
</dbReference>
<dbReference type="AlphaFoldDB" id="A0A1G9IX81"/>
<dbReference type="PANTHER" id="PTHR38471:SF2">
    <property type="entry name" value="FOUR HELIX BUNDLE PROTEIN"/>
    <property type="match status" value="1"/>
</dbReference>
<dbReference type="CDD" id="cd16377">
    <property type="entry name" value="23S_rRNA_IVP_like"/>
    <property type="match status" value="1"/>
</dbReference>
<dbReference type="Gene3D" id="1.20.1440.60">
    <property type="entry name" value="23S rRNA-intervening sequence"/>
    <property type="match status" value="1"/>
</dbReference>
<dbReference type="Proteomes" id="UP000198510">
    <property type="component" value="Unassembled WGS sequence"/>
</dbReference>